<dbReference type="Proteomes" id="UP000499080">
    <property type="component" value="Unassembled WGS sequence"/>
</dbReference>
<comment type="caution">
    <text evidence="1">The sequence shown here is derived from an EMBL/GenBank/DDBJ whole genome shotgun (WGS) entry which is preliminary data.</text>
</comment>
<dbReference type="OrthoDB" id="6407405at2759"/>
<keyword evidence="2" id="KW-1185">Reference proteome</keyword>
<protein>
    <submittedName>
        <fullName evidence="1">Uncharacterized protein</fullName>
    </submittedName>
</protein>
<proteinExistence type="predicted"/>
<name>A0A4Y2IKB6_ARAVE</name>
<sequence>MDLMSQQRLNFMKFMDDCAVYCLASWGLQYQPLQIPEGYTTYFSNDYGEAVLQYHGAHEEMYRMRIRKRSISKILTHQGLQEYMLEGIKKCFQEQSTMEGMLMFCSLYIDTAIYLFRYETANLINESLVSTVSLVFEEYIKTLFDEMDASLITTLWHEIKQVGINLVEGEKATAQN</sequence>
<reference evidence="1 2" key="1">
    <citation type="journal article" date="2019" name="Sci. Rep.">
        <title>Orb-weaving spider Araneus ventricosus genome elucidates the spidroin gene catalogue.</title>
        <authorList>
            <person name="Kono N."/>
            <person name="Nakamura H."/>
            <person name="Ohtoshi R."/>
            <person name="Moran D.A.P."/>
            <person name="Shinohara A."/>
            <person name="Yoshida Y."/>
            <person name="Fujiwara M."/>
            <person name="Mori M."/>
            <person name="Tomita M."/>
            <person name="Arakawa K."/>
        </authorList>
    </citation>
    <scope>NUCLEOTIDE SEQUENCE [LARGE SCALE GENOMIC DNA]</scope>
</reference>
<accession>A0A4Y2IKB6</accession>
<gene>
    <name evidence="1" type="ORF">AVEN_34149_1</name>
</gene>
<organism evidence="1 2">
    <name type="scientific">Araneus ventricosus</name>
    <name type="common">Orbweaver spider</name>
    <name type="synonym">Epeira ventricosa</name>
    <dbReference type="NCBI Taxonomy" id="182803"/>
    <lineage>
        <taxon>Eukaryota</taxon>
        <taxon>Metazoa</taxon>
        <taxon>Ecdysozoa</taxon>
        <taxon>Arthropoda</taxon>
        <taxon>Chelicerata</taxon>
        <taxon>Arachnida</taxon>
        <taxon>Araneae</taxon>
        <taxon>Araneomorphae</taxon>
        <taxon>Entelegynae</taxon>
        <taxon>Araneoidea</taxon>
        <taxon>Araneidae</taxon>
        <taxon>Araneus</taxon>
    </lineage>
</organism>
<evidence type="ECO:0000313" key="2">
    <source>
        <dbReference type="Proteomes" id="UP000499080"/>
    </source>
</evidence>
<dbReference type="EMBL" id="BGPR01106978">
    <property type="protein sequence ID" value="GBM78030.1"/>
    <property type="molecule type" value="Genomic_DNA"/>
</dbReference>
<dbReference type="AlphaFoldDB" id="A0A4Y2IKB6"/>
<evidence type="ECO:0000313" key="1">
    <source>
        <dbReference type="EMBL" id="GBM78030.1"/>
    </source>
</evidence>